<feature type="signal peptide" evidence="1">
    <location>
        <begin position="1"/>
        <end position="23"/>
    </location>
</feature>
<reference evidence="3 4" key="1">
    <citation type="submission" date="2019-09" db="EMBL/GenBank/DDBJ databases">
        <title>Genome sequence of Adhaeribacter sp. M2.</title>
        <authorList>
            <person name="Srinivasan S."/>
        </authorList>
    </citation>
    <scope>NUCLEOTIDE SEQUENCE [LARGE SCALE GENOMIC DNA]</scope>
    <source>
        <strain evidence="3 4">M2</strain>
    </source>
</reference>
<evidence type="ECO:0000259" key="2">
    <source>
        <dbReference type="Pfam" id="PF18962"/>
    </source>
</evidence>
<organism evidence="3 4">
    <name type="scientific">Adhaeribacter soli</name>
    <dbReference type="NCBI Taxonomy" id="2607655"/>
    <lineage>
        <taxon>Bacteria</taxon>
        <taxon>Pseudomonadati</taxon>
        <taxon>Bacteroidota</taxon>
        <taxon>Cytophagia</taxon>
        <taxon>Cytophagales</taxon>
        <taxon>Hymenobacteraceae</taxon>
        <taxon>Adhaeribacter</taxon>
    </lineage>
</organism>
<protein>
    <submittedName>
        <fullName evidence="3">T9SS type A sorting domain-containing protein</fullName>
    </submittedName>
</protein>
<feature type="chain" id="PRO_5025014054" evidence="1">
    <location>
        <begin position="24"/>
        <end position="546"/>
    </location>
</feature>
<dbReference type="AlphaFoldDB" id="A0A5N1J4D6"/>
<comment type="caution">
    <text evidence="3">The sequence shown here is derived from an EMBL/GenBank/DDBJ whole genome shotgun (WGS) entry which is preliminary data.</text>
</comment>
<dbReference type="InterPro" id="IPR026444">
    <property type="entry name" value="Secre_tail"/>
</dbReference>
<dbReference type="NCBIfam" id="TIGR04183">
    <property type="entry name" value="Por_Secre_tail"/>
    <property type="match status" value="1"/>
</dbReference>
<dbReference type="PROSITE" id="PS51257">
    <property type="entry name" value="PROKAR_LIPOPROTEIN"/>
    <property type="match status" value="1"/>
</dbReference>
<accession>A0A5N1J4D6</accession>
<proteinExistence type="predicted"/>
<sequence length="546" mass="58878">MKKRSSPQVNFWLLLGVLTSCFATLSFKTIAQTAPVIQWDKTFGGSGFDELYSIQQTADGGYILGGSSDSGLSGDKSQSLQGTSDIWIVKLDANGNKIWDKTFGGNDYDILGSLQITADGGYLIAGTSDSDISGDKSQPSQGYVDYWIIKLDASGNKLWDKVYGGNTIDVLTSALQTADGGYILSGFSDSNVSGDKTHPSRGRTDYWIVKLDLNGNKLWDRTFGGTELDDSPKIKQTADGGYILGGNSTSPVSGDKSENTQGAEPDYWVLKLDNAGNKIWDRTFGGGDEDLLYSIQQTSDGSYLLGGSSKSGVSGNKVQPLKGSRDYWLIKLNNTGTRIWEKSYGGLNNNFCSSIQQTADGGYILGGWSDFGIGGDKTQMGRGNADFWIIKLDTSGTKLWDKAIGGSDIDNLLALQQTSDGGYILGGISNSQAGFDKTSQSKGLSDYWVVKLGAEITGFNEAELTLPIAIFPNPNAGKFNLQLSRLTSSTAEVSITDLLGRTVLHKEFKFSDNQLLEEISIPYTKGMYLLHVKTGNRTATRKISVE</sequence>
<dbReference type="PANTHER" id="PTHR42754:SF1">
    <property type="entry name" value="LIPOPROTEIN"/>
    <property type="match status" value="1"/>
</dbReference>
<dbReference type="PANTHER" id="PTHR42754">
    <property type="entry name" value="ENDOGLUCANASE"/>
    <property type="match status" value="1"/>
</dbReference>
<dbReference type="Proteomes" id="UP000326570">
    <property type="component" value="Unassembled WGS sequence"/>
</dbReference>
<keyword evidence="1" id="KW-0732">Signal</keyword>
<name>A0A5N1J4D6_9BACT</name>
<dbReference type="RefSeq" id="WP_150901691.1">
    <property type="nucleotide sequence ID" value="NZ_VTWT01000001.1"/>
</dbReference>
<dbReference type="Gene3D" id="2.80.10.50">
    <property type="match status" value="1"/>
</dbReference>
<gene>
    <name evidence="3" type="ORF">F0P94_00215</name>
</gene>
<dbReference type="EMBL" id="VTWT01000001">
    <property type="protein sequence ID" value="KAA9345550.1"/>
    <property type="molecule type" value="Genomic_DNA"/>
</dbReference>
<evidence type="ECO:0000313" key="3">
    <source>
        <dbReference type="EMBL" id="KAA9345550.1"/>
    </source>
</evidence>
<feature type="domain" description="Secretion system C-terminal sorting" evidence="2">
    <location>
        <begin position="470"/>
        <end position="545"/>
    </location>
</feature>
<keyword evidence="4" id="KW-1185">Reference proteome</keyword>
<dbReference type="Pfam" id="PF18962">
    <property type="entry name" value="Por_Secre_tail"/>
    <property type="match status" value="1"/>
</dbReference>
<evidence type="ECO:0000256" key="1">
    <source>
        <dbReference type="SAM" id="SignalP"/>
    </source>
</evidence>
<evidence type="ECO:0000313" key="4">
    <source>
        <dbReference type="Proteomes" id="UP000326570"/>
    </source>
</evidence>